<evidence type="ECO:0000313" key="17">
    <source>
        <dbReference type="Proteomes" id="UP000694941"/>
    </source>
</evidence>
<keyword evidence="8 16" id="KW-0812">Transmembrane</keyword>
<gene>
    <name evidence="18" type="primary">LOC106461084</name>
</gene>
<evidence type="ECO:0000256" key="8">
    <source>
        <dbReference type="ARBA" id="ARBA00022692"/>
    </source>
</evidence>
<dbReference type="PANTHER" id="PTHR21142">
    <property type="entry name" value="SARCOGLYCANS"/>
    <property type="match status" value="1"/>
</dbReference>
<evidence type="ECO:0000256" key="12">
    <source>
        <dbReference type="ARBA" id="ARBA00023157"/>
    </source>
</evidence>
<dbReference type="RefSeq" id="XP_022243652.1">
    <property type="nucleotide sequence ID" value="XM_022387944.1"/>
</dbReference>
<keyword evidence="17" id="KW-1185">Reference proteome</keyword>
<evidence type="ECO:0000256" key="13">
    <source>
        <dbReference type="ARBA" id="ARBA00023180"/>
    </source>
</evidence>
<dbReference type="InterPro" id="IPR006875">
    <property type="entry name" value="Sarcoglycan"/>
</dbReference>
<evidence type="ECO:0000256" key="1">
    <source>
        <dbReference type="ARBA" id="ARBA00002860"/>
    </source>
</evidence>
<evidence type="ECO:0000256" key="5">
    <source>
        <dbReference type="ARBA" id="ARBA00015329"/>
    </source>
</evidence>
<dbReference type="PANTHER" id="PTHR21142:SF2">
    <property type="entry name" value="BETA-SARCOGLYCAN"/>
    <property type="match status" value="1"/>
</dbReference>
<evidence type="ECO:0000256" key="3">
    <source>
        <dbReference type="ARBA" id="ARBA00004274"/>
    </source>
</evidence>
<organism evidence="17 18">
    <name type="scientific">Limulus polyphemus</name>
    <name type="common">Atlantic horseshoe crab</name>
    <dbReference type="NCBI Taxonomy" id="6850"/>
    <lineage>
        <taxon>Eukaryota</taxon>
        <taxon>Metazoa</taxon>
        <taxon>Ecdysozoa</taxon>
        <taxon>Arthropoda</taxon>
        <taxon>Chelicerata</taxon>
        <taxon>Merostomata</taxon>
        <taxon>Xiphosura</taxon>
        <taxon>Limulidae</taxon>
        <taxon>Limulus</taxon>
    </lineage>
</organism>
<reference evidence="18" key="1">
    <citation type="submission" date="2025-08" db="UniProtKB">
        <authorList>
            <consortium name="RefSeq"/>
        </authorList>
    </citation>
    <scope>IDENTIFICATION</scope>
    <source>
        <tissue evidence="18">Muscle</tissue>
    </source>
</reference>
<comment type="similarity">
    <text evidence="4">Belongs to the sarcoglycan beta/delta/gamma/zeta family.</text>
</comment>
<keyword evidence="6" id="KW-1003">Cell membrane</keyword>
<evidence type="ECO:0000256" key="6">
    <source>
        <dbReference type="ARBA" id="ARBA00022475"/>
    </source>
</evidence>
<evidence type="ECO:0000256" key="14">
    <source>
        <dbReference type="ARBA" id="ARBA00023212"/>
    </source>
</evidence>
<dbReference type="Pfam" id="PF04790">
    <property type="entry name" value="Sarcoglycan_1"/>
    <property type="match status" value="1"/>
</dbReference>
<keyword evidence="14" id="KW-0206">Cytoskeleton</keyword>
<evidence type="ECO:0000256" key="7">
    <source>
        <dbReference type="ARBA" id="ARBA00022490"/>
    </source>
</evidence>
<evidence type="ECO:0000256" key="15">
    <source>
        <dbReference type="ARBA" id="ARBA00026041"/>
    </source>
</evidence>
<evidence type="ECO:0000256" key="10">
    <source>
        <dbReference type="ARBA" id="ARBA00022989"/>
    </source>
</evidence>
<comment type="subcellular location">
    <subcellularLocation>
        <location evidence="3">Cell membrane</location>
        <location evidence="3">Sarcolemma</location>
        <topology evidence="3">Single-pass type II membrane protein</topology>
    </subcellularLocation>
    <subcellularLocation>
        <location evidence="2">Cytoplasm</location>
        <location evidence="2">Cytoskeleton</location>
    </subcellularLocation>
</comment>
<keyword evidence="13" id="KW-0325">Glycoprotein</keyword>
<accession>A0ABM1SJ47</accession>
<evidence type="ECO:0000256" key="9">
    <source>
        <dbReference type="ARBA" id="ARBA00022968"/>
    </source>
</evidence>
<keyword evidence="7" id="KW-0963">Cytoplasm</keyword>
<keyword evidence="10 16" id="KW-1133">Transmembrane helix</keyword>
<keyword evidence="12" id="KW-1015">Disulfide bond</keyword>
<evidence type="ECO:0000256" key="4">
    <source>
        <dbReference type="ARBA" id="ARBA00007574"/>
    </source>
</evidence>
<name>A0ABM1SJ47_LIMPO</name>
<keyword evidence="11 16" id="KW-0472">Membrane</keyword>
<evidence type="ECO:0000256" key="2">
    <source>
        <dbReference type="ARBA" id="ARBA00004245"/>
    </source>
</evidence>
<feature type="transmembrane region" description="Helical" evidence="16">
    <location>
        <begin position="53"/>
        <end position="80"/>
    </location>
</feature>
<dbReference type="GeneID" id="106461084"/>
<evidence type="ECO:0000256" key="11">
    <source>
        <dbReference type="ARBA" id="ARBA00023136"/>
    </source>
</evidence>
<dbReference type="Proteomes" id="UP000694941">
    <property type="component" value="Unplaced"/>
</dbReference>
<evidence type="ECO:0000313" key="18">
    <source>
        <dbReference type="RefSeq" id="XP_022243652.1"/>
    </source>
</evidence>
<comment type="function">
    <text evidence="1">Component of the sarcoglycan complex, a subcomplex of the dystrophin-glycoprotein complex which forms a link between the F-actin cytoskeleton and the extracellular matrix.</text>
</comment>
<evidence type="ECO:0000256" key="16">
    <source>
        <dbReference type="SAM" id="Phobius"/>
    </source>
</evidence>
<dbReference type="InterPro" id="IPR027659">
    <property type="entry name" value="Sgcb"/>
</dbReference>
<proteinExistence type="inferred from homology"/>
<keyword evidence="9" id="KW-0735">Signal-anchor</keyword>
<protein>
    <recommendedName>
        <fullName evidence="5">Beta-sarcoglycan</fullName>
    </recommendedName>
</protein>
<sequence length="320" mass="35094">MAAGEGNNTLSMREKALLKNHVNKQHNSNFRAGYVPIYEPYLHKTGLRGRKGMLFYCLVVILFIIALANLAVTLLLLSVLRIGYGMESLEFISHGLLLRFLNHADLGRVIPAYGVVAGFGNEDLTLTGNNQKVIIQAKNEIGAAPLIGNGPSMEVGVDQILIQNANEFRVRSPSTGHTLFSTNYKDFKLPPGISNLAVKEAHVSRITSATSEPLTIFSQYQTVLKGNEGLSMEGQEIVWVAGLDVYLKSVNQSVRLDGKKGVRLSPDKLPLAAEPLSGARRWYKVCVCMPSGKVFRVPVRNYGHGCNDVRFPESINPCVD</sequence>
<comment type="subunit">
    <text evidence="15">Cross-link to form 2 major subcomplexes: one consisting of SGCB, SGCD and SGCG and the other consisting of SGCB and SGCD. The association between SGCB and SGCG is particularly strong while SGCA is loosely associated with the other sarcoglycans.</text>
</comment>